<sequence length="162" mass="16959">MFFASFGLLILAAVSLAVPAPPSDVKLWTGEEALAAGLLKVVPGPPEGLASLNSSVNPALGPSPQVFSNQIGLWNNTFPGGTFYDPGTFAQGFFFCVDLTLRDTSFNDQAGSFFVATDTSCNLFINAGCTGTGIVDAPRGDFVTLTGIFFKSITSLSCEFQP</sequence>
<accession>A0AAD7ARU1</accession>
<dbReference type="Proteomes" id="UP001218218">
    <property type="component" value="Unassembled WGS sequence"/>
</dbReference>
<gene>
    <name evidence="2" type="ORF">DFH08DRAFT_176129</name>
</gene>
<evidence type="ECO:0000256" key="1">
    <source>
        <dbReference type="SAM" id="SignalP"/>
    </source>
</evidence>
<feature type="chain" id="PRO_5042036540" evidence="1">
    <location>
        <begin position="18"/>
        <end position="162"/>
    </location>
</feature>
<name>A0AAD7ARU1_9AGAR</name>
<protein>
    <submittedName>
        <fullName evidence="2">Uncharacterized protein</fullName>
    </submittedName>
</protein>
<evidence type="ECO:0000313" key="2">
    <source>
        <dbReference type="EMBL" id="KAJ7366803.1"/>
    </source>
</evidence>
<keyword evidence="1" id="KW-0732">Signal</keyword>
<reference evidence="2" key="1">
    <citation type="submission" date="2023-03" db="EMBL/GenBank/DDBJ databases">
        <title>Massive genome expansion in bonnet fungi (Mycena s.s.) driven by repeated elements and novel gene families across ecological guilds.</title>
        <authorList>
            <consortium name="Lawrence Berkeley National Laboratory"/>
            <person name="Harder C.B."/>
            <person name="Miyauchi S."/>
            <person name="Viragh M."/>
            <person name="Kuo A."/>
            <person name="Thoen E."/>
            <person name="Andreopoulos B."/>
            <person name="Lu D."/>
            <person name="Skrede I."/>
            <person name="Drula E."/>
            <person name="Henrissat B."/>
            <person name="Morin E."/>
            <person name="Kohler A."/>
            <person name="Barry K."/>
            <person name="LaButti K."/>
            <person name="Morin E."/>
            <person name="Salamov A."/>
            <person name="Lipzen A."/>
            <person name="Mereny Z."/>
            <person name="Hegedus B."/>
            <person name="Baldrian P."/>
            <person name="Stursova M."/>
            <person name="Weitz H."/>
            <person name="Taylor A."/>
            <person name="Grigoriev I.V."/>
            <person name="Nagy L.G."/>
            <person name="Martin F."/>
            <person name="Kauserud H."/>
        </authorList>
    </citation>
    <scope>NUCLEOTIDE SEQUENCE</scope>
    <source>
        <strain evidence="2">CBHHK002</strain>
    </source>
</reference>
<dbReference type="AlphaFoldDB" id="A0AAD7ARU1"/>
<keyword evidence="3" id="KW-1185">Reference proteome</keyword>
<evidence type="ECO:0000313" key="3">
    <source>
        <dbReference type="Proteomes" id="UP001218218"/>
    </source>
</evidence>
<organism evidence="2 3">
    <name type="scientific">Mycena albidolilacea</name>
    <dbReference type="NCBI Taxonomy" id="1033008"/>
    <lineage>
        <taxon>Eukaryota</taxon>
        <taxon>Fungi</taxon>
        <taxon>Dikarya</taxon>
        <taxon>Basidiomycota</taxon>
        <taxon>Agaricomycotina</taxon>
        <taxon>Agaricomycetes</taxon>
        <taxon>Agaricomycetidae</taxon>
        <taxon>Agaricales</taxon>
        <taxon>Marasmiineae</taxon>
        <taxon>Mycenaceae</taxon>
        <taxon>Mycena</taxon>
    </lineage>
</organism>
<feature type="signal peptide" evidence="1">
    <location>
        <begin position="1"/>
        <end position="17"/>
    </location>
</feature>
<comment type="caution">
    <text evidence="2">The sequence shown here is derived from an EMBL/GenBank/DDBJ whole genome shotgun (WGS) entry which is preliminary data.</text>
</comment>
<proteinExistence type="predicted"/>
<dbReference type="EMBL" id="JARIHO010000002">
    <property type="protein sequence ID" value="KAJ7366803.1"/>
    <property type="molecule type" value="Genomic_DNA"/>
</dbReference>